<reference evidence="2" key="1">
    <citation type="journal article" date="2016" name="Genome Announc.">
        <title>Complete Genome Sequence of Brachyspira hyodysenteriae Type Strain B78 (ATCC 27164).</title>
        <authorList>
            <person name="Mirajkar N.S."/>
            <person name="Johnson T.J."/>
            <person name="Gebhart C.J."/>
        </authorList>
    </citation>
    <scope>NUCLEOTIDE SEQUENCE [LARGE SCALE GENOMIC DNA]</scope>
    <source>
        <strain evidence="2">B78</strain>
    </source>
</reference>
<gene>
    <name evidence="1" type="ORF">BHYOB78_06040</name>
</gene>
<accession>A0A3B6W0V7</accession>
<dbReference type="Proteomes" id="UP000092328">
    <property type="component" value="Chromosome"/>
</dbReference>
<evidence type="ECO:0000313" key="1">
    <source>
        <dbReference type="EMBL" id="ANN63439.1"/>
    </source>
</evidence>
<dbReference type="EMBL" id="CP015910">
    <property type="protein sequence ID" value="ANN63439.1"/>
    <property type="molecule type" value="Genomic_DNA"/>
</dbReference>
<dbReference type="KEGG" id="bhd:BHYOB78_06040"/>
<dbReference type="SUPFAM" id="SSF53335">
    <property type="entry name" value="S-adenosyl-L-methionine-dependent methyltransferases"/>
    <property type="match status" value="1"/>
</dbReference>
<dbReference type="InterPro" id="IPR029063">
    <property type="entry name" value="SAM-dependent_MTases_sf"/>
</dbReference>
<evidence type="ECO:0008006" key="3">
    <source>
        <dbReference type="Google" id="ProtNLM"/>
    </source>
</evidence>
<proteinExistence type="predicted"/>
<sequence length="247" mass="29213">MYDNKIYEDMWNSFGGEISYNSAMEILNILFKYYKPSSVIDIGCGIGSWLKAFSDLGIRNYKGLDGINIDKRLVPKENIQICNFIEHKNIDNIKYDLVTYLEVAEHISNEYSEDFINLLISYGDIILFSAAIPGQPGVDHNNCQPLLFWVNIFNKKGFDCFDFIRNQIYYNDKVDYYYSQNILLFVKREKTDIFTKQSLEVNNSPIFYYHSRLFNQVAMERDKLNSKINKISWWIPIRKLRDKFRSL</sequence>
<dbReference type="Gene3D" id="3.40.50.150">
    <property type="entry name" value="Vaccinia Virus protein VP39"/>
    <property type="match status" value="1"/>
</dbReference>
<organism evidence="1 2">
    <name type="scientific">Brachyspira hyodysenteriae ATCC 27164</name>
    <dbReference type="NCBI Taxonomy" id="1266923"/>
    <lineage>
        <taxon>Bacteria</taxon>
        <taxon>Pseudomonadati</taxon>
        <taxon>Spirochaetota</taxon>
        <taxon>Spirochaetia</taxon>
        <taxon>Brachyspirales</taxon>
        <taxon>Brachyspiraceae</taxon>
        <taxon>Brachyspira</taxon>
    </lineage>
</organism>
<evidence type="ECO:0000313" key="2">
    <source>
        <dbReference type="Proteomes" id="UP000092328"/>
    </source>
</evidence>
<keyword evidence="2" id="KW-1185">Reference proteome</keyword>
<dbReference type="RefSeq" id="WP_020064547.1">
    <property type="nucleotide sequence ID" value="NZ_CP015910.2"/>
</dbReference>
<protein>
    <recommendedName>
        <fullName evidence="3">Methyltransferase type 11</fullName>
    </recommendedName>
</protein>
<name>A0A3B6W0V7_BRAHO</name>
<reference evidence="2" key="2">
    <citation type="journal article" date="2017" name="Genome Announc.">
        <title>Correction for Mirajkar et al., Complete Genome Sequence of Brachyspira hyodysenteriae Type Strain B78 (ATCC 27164).</title>
        <authorList>
            <person name="Mirajkar N.S."/>
            <person name="Johnson T.J."/>
            <person name="Gebhart C.J."/>
        </authorList>
    </citation>
    <scope>NUCLEOTIDE SEQUENCE [LARGE SCALE GENOMIC DNA]</scope>
    <source>
        <strain evidence="2">B78</strain>
    </source>
</reference>
<dbReference type="AlphaFoldDB" id="A0A3B6W0V7"/>
<dbReference type="OrthoDB" id="307017at2"/>
<dbReference type="Pfam" id="PF13489">
    <property type="entry name" value="Methyltransf_23"/>
    <property type="match status" value="1"/>
</dbReference>